<accession>A0AAW0ACF8</accession>
<keyword evidence="3" id="KW-1185">Reference proteome</keyword>
<dbReference type="AlphaFoldDB" id="A0AAW0ACF8"/>
<dbReference type="EMBL" id="JAWWNJ010000074">
    <property type="protein sequence ID" value="KAK7006931.1"/>
    <property type="molecule type" value="Genomic_DNA"/>
</dbReference>
<feature type="compositionally biased region" description="Polar residues" evidence="1">
    <location>
        <begin position="32"/>
        <end position="44"/>
    </location>
</feature>
<proteinExistence type="predicted"/>
<comment type="caution">
    <text evidence="2">The sequence shown here is derived from an EMBL/GenBank/DDBJ whole genome shotgun (WGS) entry which is preliminary data.</text>
</comment>
<evidence type="ECO:0000256" key="1">
    <source>
        <dbReference type="SAM" id="MobiDB-lite"/>
    </source>
</evidence>
<dbReference type="Proteomes" id="UP001362999">
    <property type="component" value="Unassembled WGS sequence"/>
</dbReference>
<evidence type="ECO:0000313" key="2">
    <source>
        <dbReference type="EMBL" id="KAK7006931.1"/>
    </source>
</evidence>
<evidence type="ECO:0000313" key="3">
    <source>
        <dbReference type="Proteomes" id="UP001362999"/>
    </source>
</evidence>
<sequence length="156" mass="17736">MLNQIWSGLESPPKELASKQSRTSYAADEKPSVSSGESQRQLRLQNAAKGRDRARISFSGNTNCNHEHAEETSRSGDDEDSEENSQGFTQYKDQQELFSALRDACKSGKSVMFRGYFETPEDALITDKERVQIMILEIWKVTGYRFRYVTHKNTSG</sequence>
<name>A0AAW0ACF8_9AGAR</name>
<organism evidence="2 3">
    <name type="scientific">Favolaschia claudopus</name>
    <dbReference type="NCBI Taxonomy" id="2862362"/>
    <lineage>
        <taxon>Eukaryota</taxon>
        <taxon>Fungi</taxon>
        <taxon>Dikarya</taxon>
        <taxon>Basidiomycota</taxon>
        <taxon>Agaricomycotina</taxon>
        <taxon>Agaricomycetes</taxon>
        <taxon>Agaricomycetidae</taxon>
        <taxon>Agaricales</taxon>
        <taxon>Marasmiineae</taxon>
        <taxon>Mycenaceae</taxon>
        <taxon>Favolaschia</taxon>
    </lineage>
</organism>
<feature type="region of interest" description="Disordered" evidence="1">
    <location>
        <begin position="1"/>
        <end position="92"/>
    </location>
</feature>
<gene>
    <name evidence="2" type="ORF">R3P38DRAFT_2793601</name>
</gene>
<protein>
    <submittedName>
        <fullName evidence="2">Uncharacterized protein</fullName>
    </submittedName>
</protein>
<feature type="compositionally biased region" description="Basic and acidic residues" evidence="1">
    <location>
        <begin position="65"/>
        <end position="76"/>
    </location>
</feature>
<reference evidence="2 3" key="1">
    <citation type="journal article" date="2024" name="J Genomics">
        <title>Draft genome sequencing and assembly of Favolaschia claudopus CIRM-BRFM 2984 isolated from oak limbs.</title>
        <authorList>
            <person name="Navarro D."/>
            <person name="Drula E."/>
            <person name="Chaduli D."/>
            <person name="Cazenave R."/>
            <person name="Ahrendt S."/>
            <person name="Wang J."/>
            <person name="Lipzen A."/>
            <person name="Daum C."/>
            <person name="Barry K."/>
            <person name="Grigoriev I.V."/>
            <person name="Favel A."/>
            <person name="Rosso M.N."/>
            <person name="Martin F."/>
        </authorList>
    </citation>
    <scope>NUCLEOTIDE SEQUENCE [LARGE SCALE GENOMIC DNA]</scope>
    <source>
        <strain evidence="2 3">CIRM-BRFM 2984</strain>
    </source>
</reference>